<evidence type="ECO:0000259" key="3">
    <source>
        <dbReference type="Pfam" id="PF02230"/>
    </source>
</evidence>
<evidence type="ECO:0000313" key="5">
    <source>
        <dbReference type="Proteomes" id="UP001597042"/>
    </source>
</evidence>
<dbReference type="EMBL" id="JBHTIM010000001">
    <property type="protein sequence ID" value="MFD0779720.1"/>
    <property type="molecule type" value="Genomic_DNA"/>
</dbReference>
<dbReference type="Proteomes" id="UP001597042">
    <property type="component" value="Unassembled WGS sequence"/>
</dbReference>
<comment type="caution">
    <text evidence="4">The sequence shown here is derived from an EMBL/GenBank/DDBJ whole genome shotgun (WGS) entry which is preliminary data.</text>
</comment>
<dbReference type="Gene3D" id="3.40.50.1820">
    <property type="entry name" value="alpha/beta hydrolase"/>
    <property type="match status" value="1"/>
</dbReference>
<evidence type="ECO:0000256" key="1">
    <source>
        <dbReference type="ARBA" id="ARBA00006499"/>
    </source>
</evidence>
<dbReference type="InterPro" id="IPR003140">
    <property type="entry name" value="PLipase/COase/thioEstase"/>
</dbReference>
<dbReference type="InterPro" id="IPR029058">
    <property type="entry name" value="AB_hydrolase_fold"/>
</dbReference>
<organism evidence="4 5">
    <name type="scientific">Microbacterium koreense</name>
    <dbReference type="NCBI Taxonomy" id="323761"/>
    <lineage>
        <taxon>Bacteria</taxon>
        <taxon>Bacillati</taxon>
        <taxon>Actinomycetota</taxon>
        <taxon>Actinomycetes</taxon>
        <taxon>Micrococcales</taxon>
        <taxon>Microbacteriaceae</taxon>
        <taxon>Microbacterium</taxon>
    </lineage>
</organism>
<keyword evidence="2 4" id="KW-0378">Hydrolase</keyword>
<feature type="domain" description="Phospholipase/carboxylesterase/thioesterase" evidence="3">
    <location>
        <begin position="24"/>
        <end position="216"/>
    </location>
</feature>
<evidence type="ECO:0000256" key="2">
    <source>
        <dbReference type="ARBA" id="ARBA00022801"/>
    </source>
</evidence>
<keyword evidence="5" id="KW-1185">Reference proteome</keyword>
<comment type="similarity">
    <text evidence="1">Belongs to the AB hydrolase superfamily. AB hydrolase 2 family.</text>
</comment>
<dbReference type="Pfam" id="PF02230">
    <property type="entry name" value="Abhydrolase_2"/>
    <property type="match status" value="1"/>
</dbReference>
<dbReference type="InterPro" id="IPR050565">
    <property type="entry name" value="LYPA1-2/EST-like"/>
</dbReference>
<sequence>MASHTASETPPLDHDAVIWSVPPQDRAGRPLLVLLHGYGADERDLWDLSSYMPDSFVIAAVRAPLSPPWPAPGYSWYPIEGLAARDTARVTAAATRFIQWLDEAADAESIGLLGFSQGAAVALQALRVEPERFAFVVNLSGYVAPGPMPTDLELAERRPPVFWGRGTHDEVIPEVLVAHTTEWLPAHAELSGRVYPGLAHGVSTEEIADVRVFLEKRCAEAST</sequence>
<dbReference type="RefSeq" id="WP_378753945.1">
    <property type="nucleotide sequence ID" value="NZ_JBHSSV010000024.1"/>
</dbReference>
<accession>A0ABW2ZMJ2</accession>
<dbReference type="PANTHER" id="PTHR10655">
    <property type="entry name" value="LYSOPHOSPHOLIPASE-RELATED"/>
    <property type="match status" value="1"/>
</dbReference>
<proteinExistence type="inferred from homology"/>
<dbReference type="PANTHER" id="PTHR10655:SF17">
    <property type="entry name" value="LYSOPHOSPHOLIPASE-LIKE PROTEIN 1"/>
    <property type="match status" value="1"/>
</dbReference>
<reference evidence="5" key="1">
    <citation type="journal article" date="2019" name="Int. J. Syst. Evol. Microbiol.">
        <title>The Global Catalogue of Microorganisms (GCM) 10K type strain sequencing project: providing services to taxonomists for standard genome sequencing and annotation.</title>
        <authorList>
            <consortium name="The Broad Institute Genomics Platform"/>
            <consortium name="The Broad Institute Genome Sequencing Center for Infectious Disease"/>
            <person name="Wu L."/>
            <person name="Ma J."/>
        </authorList>
    </citation>
    <scope>NUCLEOTIDE SEQUENCE [LARGE SCALE GENOMIC DNA]</scope>
    <source>
        <strain evidence="5">CCUG 50754</strain>
    </source>
</reference>
<dbReference type="SUPFAM" id="SSF53474">
    <property type="entry name" value="alpha/beta-Hydrolases"/>
    <property type="match status" value="1"/>
</dbReference>
<evidence type="ECO:0000313" key="4">
    <source>
        <dbReference type="EMBL" id="MFD0779720.1"/>
    </source>
</evidence>
<dbReference type="GO" id="GO:0016787">
    <property type="term" value="F:hydrolase activity"/>
    <property type="evidence" value="ECO:0007669"/>
    <property type="project" value="UniProtKB-KW"/>
</dbReference>
<name>A0ABW2ZMJ2_9MICO</name>
<gene>
    <name evidence="4" type="ORF">ACFQZV_00215</name>
</gene>
<protein>
    <submittedName>
        <fullName evidence="4">Alpha/beta hydrolase</fullName>
    </submittedName>
</protein>